<protein>
    <recommendedName>
        <fullName evidence="4">Small ribosomal subunit protein uS9c</fullName>
    </recommendedName>
    <alternativeName>
        <fullName evidence="5">30S ribosomal protein S9, chloroplastic</fullName>
    </alternativeName>
</protein>
<accession>A0AAV1I547</accession>
<dbReference type="GO" id="GO:0022627">
    <property type="term" value="C:cytosolic small ribosomal subunit"/>
    <property type="evidence" value="ECO:0007669"/>
    <property type="project" value="TreeGrafter"/>
</dbReference>
<dbReference type="SUPFAM" id="SSF54211">
    <property type="entry name" value="Ribosomal protein S5 domain 2-like"/>
    <property type="match status" value="1"/>
</dbReference>
<feature type="compositionally biased region" description="Basic and acidic residues" evidence="6">
    <location>
        <begin position="174"/>
        <end position="184"/>
    </location>
</feature>
<reference evidence="7 8" key="1">
    <citation type="submission" date="2023-10" db="EMBL/GenBank/DDBJ databases">
        <authorList>
            <person name="Maclean D."/>
            <person name="Macfadyen A."/>
        </authorList>
    </citation>
    <scope>NUCLEOTIDE SEQUENCE [LARGE SCALE GENOMIC DNA]</scope>
</reference>
<dbReference type="InterPro" id="IPR023035">
    <property type="entry name" value="Ribosomal_uS9_bac/plastid"/>
</dbReference>
<dbReference type="Gene3D" id="3.30.230.10">
    <property type="match status" value="1"/>
</dbReference>
<evidence type="ECO:0000256" key="1">
    <source>
        <dbReference type="ARBA" id="ARBA00005251"/>
    </source>
</evidence>
<dbReference type="InterPro" id="IPR020568">
    <property type="entry name" value="Ribosomal_Su5_D2-typ_SF"/>
</dbReference>
<feature type="compositionally biased region" description="Low complexity" evidence="6">
    <location>
        <begin position="94"/>
        <end position="124"/>
    </location>
</feature>
<dbReference type="Proteomes" id="UP001314263">
    <property type="component" value="Unassembled WGS sequence"/>
</dbReference>
<keyword evidence="8" id="KW-1185">Reference proteome</keyword>
<dbReference type="GO" id="GO:0006412">
    <property type="term" value="P:translation"/>
    <property type="evidence" value="ECO:0007669"/>
    <property type="project" value="InterPro"/>
</dbReference>
<feature type="region of interest" description="Disordered" evidence="6">
    <location>
        <begin position="169"/>
        <end position="205"/>
    </location>
</feature>
<evidence type="ECO:0000256" key="3">
    <source>
        <dbReference type="ARBA" id="ARBA00023274"/>
    </source>
</evidence>
<dbReference type="PANTHER" id="PTHR21569:SF1">
    <property type="entry name" value="SMALL RIBOSOMAL SUBUNIT PROTEIN US9M"/>
    <property type="match status" value="1"/>
</dbReference>
<dbReference type="PANTHER" id="PTHR21569">
    <property type="entry name" value="RIBOSOMAL PROTEIN S9"/>
    <property type="match status" value="1"/>
</dbReference>
<sequence length="427" mass="46584">MRVAELRVFCRLLSSGKADLLPGSRLGKQVGAGHSPPGQACLSTSLETLCSNSSPTRSCFQSSQRSPPLCSSAGTVGLGPSHGTTSAQHRSFASSGGSDNDSPGDGEASSASPPSNSVGSSQDSLESDQHSQQSAPGDGSSPYMNSPDTDMAEGQLASLAADAVSQEEPWALTDEQRQAERELRAPPSGEPLYPDRRGGLAWEPFSDDEMDLTDYGGKIQSIDDYDEMLDHWGEMLEQGDSGDALEMLSARLPKIPGLANLETLLSQGSRREEQKEQRRVMEKALQEEYAARRVRTVDEKGRAYATGKRKASIARVWIWEGPGQISINGRRLDMHFHQLNRRLEVLSPFQVTDTLGFFSMWATVKGGGTMGQAQALRHGVSCALQKWDPELRPLLRAEGFLTRDPRIVERKKPGRAKARKAFQWVKR</sequence>
<feature type="region of interest" description="Disordered" evidence="6">
    <location>
        <begin position="54"/>
        <end position="150"/>
    </location>
</feature>
<dbReference type="Pfam" id="PF00380">
    <property type="entry name" value="Ribosomal_S9"/>
    <property type="match status" value="1"/>
</dbReference>
<evidence type="ECO:0000256" key="5">
    <source>
        <dbReference type="ARBA" id="ARBA00035437"/>
    </source>
</evidence>
<feature type="compositionally biased region" description="Polar residues" evidence="6">
    <location>
        <begin position="82"/>
        <end position="93"/>
    </location>
</feature>
<gene>
    <name evidence="7" type="ORF">CVIRNUC_005184</name>
</gene>
<comment type="caution">
    <text evidence="7">The sequence shown here is derived from an EMBL/GenBank/DDBJ whole genome shotgun (WGS) entry which is preliminary data.</text>
</comment>
<keyword evidence="2" id="KW-0689">Ribosomal protein</keyword>
<evidence type="ECO:0000256" key="2">
    <source>
        <dbReference type="ARBA" id="ARBA00022980"/>
    </source>
</evidence>
<feature type="compositionally biased region" description="Polar residues" evidence="6">
    <location>
        <begin position="54"/>
        <end position="66"/>
    </location>
</feature>
<dbReference type="GO" id="GO:0003735">
    <property type="term" value="F:structural constituent of ribosome"/>
    <property type="evidence" value="ECO:0007669"/>
    <property type="project" value="InterPro"/>
</dbReference>
<dbReference type="HAMAP" id="MF_00532_B">
    <property type="entry name" value="Ribosomal_uS9_B"/>
    <property type="match status" value="1"/>
</dbReference>
<evidence type="ECO:0000256" key="6">
    <source>
        <dbReference type="SAM" id="MobiDB-lite"/>
    </source>
</evidence>
<dbReference type="NCBIfam" id="NF001099">
    <property type="entry name" value="PRK00132.1"/>
    <property type="match status" value="1"/>
</dbReference>
<dbReference type="InterPro" id="IPR014721">
    <property type="entry name" value="Ribsml_uS5_D2-typ_fold_subgr"/>
</dbReference>
<comment type="similarity">
    <text evidence="1">Belongs to the universal ribosomal protein uS9 family.</text>
</comment>
<organism evidence="7 8">
    <name type="scientific">Coccomyxa viridis</name>
    <dbReference type="NCBI Taxonomy" id="1274662"/>
    <lineage>
        <taxon>Eukaryota</taxon>
        <taxon>Viridiplantae</taxon>
        <taxon>Chlorophyta</taxon>
        <taxon>core chlorophytes</taxon>
        <taxon>Trebouxiophyceae</taxon>
        <taxon>Trebouxiophyceae incertae sedis</taxon>
        <taxon>Coccomyxaceae</taxon>
        <taxon>Coccomyxa</taxon>
    </lineage>
</organism>
<keyword evidence="3" id="KW-0687">Ribonucleoprotein</keyword>
<dbReference type="AlphaFoldDB" id="A0AAV1I547"/>
<name>A0AAV1I547_9CHLO</name>
<evidence type="ECO:0000256" key="4">
    <source>
        <dbReference type="ARBA" id="ARBA00035152"/>
    </source>
</evidence>
<dbReference type="InterPro" id="IPR000754">
    <property type="entry name" value="Ribosomal_uS9"/>
</dbReference>
<proteinExistence type="inferred from homology"/>
<evidence type="ECO:0000313" key="7">
    <source>
        <dbReference type="EMBL" id="CAK0780813.1"/>
    </source>
</evidence>
<dbReference type="FunFam" id="3.30.230.10:FF:000001">
    <property type="entry name" value="30S ribosomal protein S9"/>
    <property type="match status" value="1"/>
</dbReference>
<dbReference type="EMBL" id="CAUYUE010000006">
    <property type="protein sequence ID" value="CAK0780813.1"/>
    <property type="molecule type" value="Genomic_DNA"/>
</dbReference>
<dbReference type="GO" id="GO:0003723">
    <property type="term" value="F:RNA binding"/>
    <property type="evidence" value="ECO:0007669"/>
    <property type="project" value="TreeGrafter"/>
</dbReference>
<evidence type="ECO:0000313" key="8">
    <source>
        <dbReference type="Proteomes" id="UP001314263"/>
    </source>
</evidence>